<dbReference type="GO" id="GO:0055037">
    <property type="term" value="C:recycling endosome"/>
    <property type="evidence" value="ECO:0007669"/>
    <property type="project" value="TreeGrafter"/>
</dbReference>
<sequence>MQPPPRKVKPAQEVKLRFLEQLSILQTRQQREADLLEDIRSYSKQRAAIEREYGQALQKLAGPFLKREGHRSGETDSRPSLGRGRMVFGAWRCLLDATVAGGQARLQASDRYRDLAGGTGRSAKEQVLRKGAENLQRAQAEVLQSVRELSRSRKLYGQRERVWALAQEKAADVQARLNRSDHGLFHTRTSLQKLSIKLATQSAQYSKQLRAARNEYLLNLVSTNAHLDHYYQEELPTLLKASPSLDPPAFQWGGRRGPLPAPYHQQAGWGSGT</sequence>
<keyword evidence="1 3" id="KW-0175">Coiled coil</keyword>
<dbReference type="InterPro" id="IPR031160">
    <property type="entry name" value="F_BAR_dom"/>
</dbReference>
<dbReference type="InterPro" id="IPR027267">
    <property type="entry name" value="AH/BAR_dom_sf"/>
</dbReference>
<dbReference type="Gene3D" id="1.20.1270.60">
    <property type="entry name" value="Arfaptin homology (AH) domain/BAR domain"/>
    <property type="match status" value="1"/>
</dbReference>
<comment type="caution">
    <text evidence="6">The sequence shown here is derived from an EMBL/GenBank/DDBJ whole genome shotgun (WGS) entry which is preliminary data.</text>
</comment>
<evidence type="ECO:0000256" key="1">
    <source>
        <dbReference type="ARBA" id="ARBA00023054"/>
    </source>
</evidence>
<evidence type="ECO:0000313" key="6">
    <source>
        <dbReference type="EMBL" id="KAF6446738.1"/>
    </source>
</evidence>
<name>A0A7J8FGD3_ROUAE</name>
<evidence type="ECO:0000256" key="3">
    <source>
        <dbReference type="PROSITE-ProRule" id="PRU01077"/>
    </source>
</evidence>
<dbReference type="Proteomes" id="UP000593571">
    <property type="component" value="Unassembled WGS sequence"/>
</dbReference>
<accession>A0A7J8FGD3</accession>
<evidence type="ECO:0000256" key="4">
    <source>
        <dbReference type="SAM" id="MobiDB-lite"/>
    </source>
</evidence>
<dbReference type="GO" id="GO:0008289">
    <property type="term" value="F:lipid binding"/>
    <property type="evidence" value="ECO:0007669"/>
    <property type="project" value="UniProtKB-KW"/>
</dbReference>
<dbReference type="GO" id="GO:0007274">
    <property type="term" value="P:neuromuscular synaptic transmission"/>
    <property type="evidence" value="ECO:0007669"/>
    <property type="project" value="TreeGrafter"/>
</dbReference>
<evidence type="ECO:0000259" key="5">
    <source>
        <dbReference type="PROSITE" id="PS51741"/>
    </source>
</evidence>
<dbReference type="GO" id="GO:0030833">
    <property type="term" value="P:regulation of actin filament polymerization"/>
    <property type="evidence" value="ECO:0007669"/>
    <property type="project" value="TreeGrafter"/>
</dbReference>
<dbReference type="EMBL" id="JACASE010000007">
    <property type="protein sequence ID" value="KAF6446738.1"/>
    <property type="molecule type" value="Genomic_DNA"/>
</dbReference>
<dbReference type="FunFam" id="1.20.1270.60:FF:000041">
    <property type="entry name" value="F-BAR and double SH3 domains protein 1"/>
    <property type="match status" value="1"/>
</dbReference>
<dbReference type="AlphaFoldDB" id="A0A7J8FGD3"/>
<reference evidence="6 7" key="1">
    <citation type="journal article" date="2020" name="Nature">
        <title>Six reference-quality genomes reveal evolution of bat adaptations.</title>
        <authorList>
            <person name="Jebb D."/>
            <person name="Huang Z."/>
            <person name="Pippel M."/>
            <person name="Hughes G.M."/>
            <person name="Lavrichenko K."/>
            <person name="Devanna P."/>
            <person name="Winkler S."/>
            <person name="Jermiin L.S."/>
            <person name="Skirmuntt E.C."/>
            <person name="Katzourakis A."/>
            <person name="Burkitt-Gray L."/>
            <person name="Ray D.A."/>
            <person name="Sullivan K.A.M."/>
            <person name="Roscito J.G."/>
            <person name="Kirilenko B.M."/>
            <person name="Davalos L.M."/>
            <person name="Corthals A.P."/>
            <person name="Power M.L."/>
            <person name="Jones G."/>
            <person name="Ransome R.D."/>
            <person name="Dechmann D.K.N."/>
            <person name="Locatelli A.G."/>
            <person name="Puechmaille S.J."/>
            <person name="Fedrigo O."/>
            <person name="Jarvis E.D."/>
            <person name="Hiller M."/>
            <person name="Vernes S.C."/>
            <person name="Myers E.W."/>
            <person name="Teeling E.C."/>
        </authorList>
    </citation>
    <scope>NUCLEOTIDE SEQUENCE [LARGE SCALE GENOMIC DNA]</scope>
    <source>
        <strain evidence="6">MRouAeg1</strain>
        <tissue evidence="6">Muscle</tissue>
    </source>
</reference>
<dbReference type="SUPFAM" id="SSF103657">
    <property type="entry name" value="BAR/IMD domain-like"/>
    <property type="match status" value="1"/>
</dbReference>
<dbReference type="PANTHER" id="PTHR15735:SF4">
    <property type="entry name" value="F-BAR AND DOUBLE SH3 DOMAINS PROTEIN 1"/>
    <property type="match status" value="1"/>
</dbReference>
<evidence type="ECO:0000256" key="2">
    <source>
        <dbReference type="ARBA" id="ARBA00023121"/>
    </source>
</evidence>
<keyword evidence="7" id="KW-1185">Reference proteome</keyword>
<feature type="region of interest" description="Disordered" evidence="4">
    <location>
        <begin position="249"/>
        <end position="273"/>
    </location>
</feature>
<evidence type="ECO:0000313" key="7">
    <source>
        <dbReference type="Proteomes" id="UP000593571"/>
    </source>
</evidence>
<dbReference type="InterPro" id="IPR001060">
    <property type="entry name" value="FCH_dom"/>
</dbReference>
<gene>
    <name evidence="6" type="ORF">HJG63_005063</name>
</gene>
<organism evidence="6 7">
    <name type="scientific">Rousettus aegyptiacus</name>
    <name type="common">Egyptian fruit bat</name>
    <name type="synonym">Pteropus aegyptiacus</name>
    <dbReference type="NCBI Taxonomy" id="9407"/>
    <lineage>
        <taxon>Eukaryota</taxon>
        <taxon>Metazoa</taxon>
        <taxon>Chordata</taxon>
        <taxon>Craniata</taxon>
        <taxon>Vertebrata</taxon>
        <taxon>Euteleostomi</taxon>
        <taxon>Mammalia</taxon>
        <taxon>Eutheria</taxon>
        <taxon>Laurasiatheria</taxon>
        <taxon>Chiroptera</taxon>
        <taxon>Yinpterochiroptera</taxon>
        <taxon>Pteropodoidea</taxon>
        <taxon>Pteropodidae</taxon>
        <taxon>Rousettinae</taxon>
        <taxon>Rousettus</taxon>
    </lineage>
</organism>
<dbReference type="PANTHER" id="PTHR15735">
    <property type="entry name" value="FCH AND DOUBLE SH3 DOMAINS PROTEIN"/>
    <property type="match status" value="1"/>
</dbReference>
<proteinExistence type="predicted"/>
<keyword evidence="2" id="KW-0446">Lipid-binding</keyword>
<dbReference type="SMART" id="SM00055">
    <property type="entry name" value="FCH"/>
    <property type="match status" value="1"/>
</dbReference>
<protein>
    <submittedName>
        <fullName evidence="6">FCH and double SH3 domains 1</fullName>
    </submittedName>
</protein>
<dbReference type="Pfam" id="PF00611">
    <property type="entry name" value="FCH"/>
    <property type="match status" value="1"/>
</dbReference>
<feature type="domain" description="F-BAR" evidence="5">
    <location>
        <begin position="12"/>
        <end position="273"/>
    </location>
</feature>
<dbReference type="GO" id="GO:0031594">
    <property type="term" value="C:neuromuscular junction"/>
    <property type="evidence" value="ECO:0007669"/>
    <property type="project" value="TreeGrafter"/>
</dbReference>
<dbReference type="PROSITE" id="PS51741">
    <property type="entry name" value="F_BAR"/>
    <property type="match status" value="1"/>
</dbReference>